<evidence type="ECO:0000313" key="1">
    <source>
        <dbReference type="EMBL" id="RHZ63510.1"/>
    </source>
</evidence>
<dbReference type="EMBL" id="PQFF01000301">
    <property type="protein sequence ID" value="RHZ63510.1"/>
    <property type="molecule type" value="Genomic_DNA"/>
</dbReference>
<reference evidence="1 2" key="1">
    <citation type="submission" date="2018-08" db="EMBL/GenBank/DDBJ databases">
        <title>Genome and evolution of the arbuscular mycorrhizal fungus Diversispora epigaea (formerly Glomus versiforme) and its bacterial endosymbionts.</title>
        <authorList>
            <person name="Sun X."/>
            <person name="Fei Z."/>
            <person name="Harrison M."/>
        </authorList>
    </citation>
    <scope>NUCLEOTIDE SEQUENCE [LARGE SCALE GENOMIC DNA]</scope>
    <source>
        <strain evidence="1 2">IT104</strain>
    </source>
</reference>
<evidence type="ECO:0000313" key="2">
    <source>
        <dbReference type="Proteomes" id="UP000266861"/>
    </source>
</evidence>
<proteinExistence type="predicted"/>
<dbReference type="AlphaFoldDB" id="A0A397HSK7"/>
<protein>
    <submittedName>
        <fullName evidence="1">Uncharacterized protein</fullName>
    </submittedName>
</protein>
<accession>A0A397HSK7</accession>
<gene>
    <name evidence="1" type="ORF">Glove_329g70</name>
</gene>
<comment type="caution">
    <text evidence="1">The sequence shown here is derived from an EMBL/GenBank/DDBJ whole genome shotgun (WGS) entry which is preliminary data.</text>
</comment>
<dbReference type="Proteomes" id="UP000266861">
    <property type="component" value="Unassembled WGS sequence"/>
</dbReference>
<name>A0A397HSK7_9GLOM</name>
<dbReference type="OrthoDB" id="2447030at2759"/>
<sequence length="111" mass="12835">MKVFGTNNLRKYYVYVGGIRRLIAKIESFLLEASLESICSRFIFYLTMNGDEVTDYNTIRNLTECAIQFASQKIENRGRKEKVVNILMELAIVSVRRMSTRKSEIVKILSS</sequence>
<keyword evidence="2" id="KW-1185">Reference proteome</keyword>
<organism evidence="1 2">
    <name type="scientific">Diversispora epigaea</name>
    <dbReference type="NCBI Taxonomy" id="1348612"/>
    <lineage>
        <taxon>Eukaryota</taxon>
        <taxon>Fungi</taxon>
        <taxon>Fungi incertae sedis</taxon>
        <taxon>Mucoromycota</taxon>
        <taxon>Glomeromycotina</taxon>
        <taxon>Glomeromycetes</taxon>
        <taxon>Diversisporales</taxon>
        <taxon>Diversisporaceae</taxon>
        <taxon>Diversispora</taxon>
    </lineage>
</organism>